<name>A0A6J5CPV8_9BURK</name>
<organism evidence="3 4">
    <name type="scientific">Paraburkholderia sediminicola</name>
    <dbReference type="NCBI Taxonomy" id="458836"/>
    <lineage>
        <taxon>Bacteria</taxon>
        <taxon>Pseudomonadati</taxon>
        <taxon>Pseudomonadota</taxon>
        <taxon>Betaproteobacteria</taxon>
        <taxon>Burkholderiales</taxon>
        <taxon>Burkholderiaceae</taxon>
        <taxon>Paraburkholderia</taxon>
    </lineage>
</organism>
<evidence type="ECO:0000259" key="2">
    <source>
        <dbReference type="PROSITE" id="PS50943"/>
    </source>
</evidence>
<evidence type="ECO:0000313" key="3">
    <source>
        <dbReference type="EMBL" id="CAB3742742.1"/>
    </source>
</evidence>
<dbReference type="Gene3D" id="1.10.260.40">
    <property type="entry name" value="lambda repressor-like DNA-binding domains"/>
    <property type="match status" value="1"/>
</dbReference>
<accession>A0A6J5CPV8</accession>
<feature type="domain" description="HTH cro/C1-type" evidence="2">
    <location>
        <begin position="31"/>
        <end position="74"/>
    </location>
</feature>
<gene>
    <name evidence="3" type="ORF">LMG24238_06932</name>
</gene>
<reference evidence="3 4" key="1">
    <citation type="submission" date="2020-04" db="EMBL/GenBank/DDBJ databases">
        <authorList>
            <person name="De Canck E."/>
        </authorList>
    </citation>
    <scope>NUCLEOTIDE SEQUENCE [LARGE SCALE GENOMIC DNA]</scope>
    <source>
        <strain evidence="3 4">LMG 24238</strain>
    </source>
</reference>
<dbReference type="InterPro" id="IPR010982">
    <property type="entry name" value="Lambda_DNA-bd_dom_sf"/>
</dbReference>
<dbReference type="InterPro" id="IPR001387">
    <property type="entry name" value="Cro/C1-type_HTH"/>
</dbReference>
<dbReference type="CDD" id="cd00093">
    <property type="entry name" value="HTH_XRE"/>
    <property type="match status" value="1"/>
</dbReference>
<keyword evidence="4" id="KW-1185">Reference proteome</keyword>
<dbReference type="GO" id="GO:0003677">
    <property type="term" value="F:DNA binding"/>
    <property type="evidence" value="ECO:0007669"/>
    <property type="project" value="InterPro"/>
</dbReference>
<dbReference type="EMBL" id="CADIKC010000015">
    <property type="protein sequence ID" value="CAB3742742.1"/>
    <property type="molecule type" value="Genomic_DNA"/>
</dbReference>
<feature type="region of interest" description="Disordered" evidence="1">
    <location>
        <begin position="168"/>
        <end position="227"/>
    </location>
</feature>
<dbReference type="Proteomes" id="UP000494255">
    <property type="component" value="Unassembled WGS sequence"/>
</dbReference>
<feature type="compositionally biased region" description="Basic and acidic residues" evidence="1">
    <location>
        <begin position="204"/>
        <end position="227"/>
    </location>
</feature>
<feature type="compositionally biased region" description="Low complexity" evidence="1">
    <location>
        <begin position="194"/>
        <end position="203"/>
    </location>
</feature>
<dbReference type="Pfam" id="PF01381">
    <property type="entry name" value="HTH_3"/>
    <property type="match status" value="1"/>
</dbReference>
<dbReference type="SUPFAM" id="SSF47413">
    <property type="entry name" value="lambda repressor-like DNA-binding domains"/>
    <property type="match status" value="1"/>
</dbReference>
<evidence type="ECO:0000313" key="4">
    <source>
        <dbReference type="Proteomes" id="UP000494255"/>
    </source>
</evidence>
<sequence length="227" mass="23910">MVTDDQKRAFSERLNEALDDIGFPAKGAGRQSALGEKMGVSQKGARKWLEGEAIPATSRIIDLAQWLNVNFEWLAMARGAKKGATPAEPATEPATTASDSVQGTSFAPAKITVALAKILNEIDGQHRLAAITDDDATLLRAALHAVQTDMSPTIRAAILLMLGAQNSREEGKNTSNPPFKAAPTAAHSTSDNGADSPAAFARSARADLRSAAEPESDKQHDTGKHGT</sequence>
<evidence type="ECO:0000256" key="1">
    <source>
        <dbReference type="SAM" id="MobiDB-lite"/>
    </source>
</evidence>
<dbReference type="AlphaFoldDB" id="A0A6J5CPV8"/>
<protein>
    <recommendedName>
        <fullName evidence="2">HTH cro/C1-type domain-containing protein</fullName>
    </recommendedName>
</protein>
<dbReference type="PROSITE" id="PS50943">
    <property type="entry name" value="HTH_CROC1"/>
    <property type="match status" value="1"/>
</dbReference>
<proteinExistence type="predicted"/>